<evidence type="ECO:0000313" key="5">
    <source>
        <dbReference type="Proteomes" id="UP001524586"/>
    </source>
</evidence>
<sequence>MNENGIAALEVFLVEPSHTQQIIINQHLQASGIHAVTFVSSGGEMLARLKKAKPDLIISSMYLPDMTGVDLIHSIRKDGESYDMAFLLISSETNIQYLEPIRQAGAIAILPKPFTQQALDTALCASLDYLHPEKAALEHLDVEELHVLLVDDSEFSRKYIQRVLNNIGIERITCANDGKQALALFQEHFFDLIVTDFNMPEMDGLQLVNAIRGDAEQISTVPILMVTSEQNQNRLAAIENAGVSAVLDKPFEPQSIKRLIMQLLN</sequence>
<dbReference type="InterPro" id="IPR011006">
    <property type="entry name" value="CheY-like_superfamily"/>
</dbReference>
<keyword evidence="5" id="KW-1185">Reference proteome</keyword>
<evidence type="ECO:0000313" key="4">
    <source>
        <dbReference type="EMBL" id="MCQ8127438.1"/>
    </source>
</evidence>
<organism evidence="4 5">
    <name type="scientific">Methylomonas rivi</name>
    <dbReference type="NCBI Taxonomy" id="2952226"/>
    <lineage>
        <taxon>Bacteria</taxon>
        <taxon>Pseudomonadati</taxon>
        <taxon>Pseudomonadota</taxon>
        <taxon>Gammaproteobacteria</taxon>
        <taxon>Methylococcales</taxon>
        <taxon>Methylococcaceae</taxon>
        <taxon>Methylomonas</taxon>
    </lineage>
</organism>
<comment type="caution">
    <text evidence="4">The sequence shown here is derived from an EMBL/GenBank/DDBJ whole genome shotgun (WGS) entry which is preliminary data.</text>
</comment>
<dbReference type="InterPro" id="IPR050595">
    <property type="entry name" value="Bact_response_regulator"/>
</dbReference>
<feature type="domain" description="Response regulatory" evidence="3">
    <location>
        <begin position="146"/>
        <end position="264"/>
    </location>
</feature>
<proteinExistence type="predicted"/>
<gene>
    <name evidence="4" type="ORF">NP596_03120</name>
</gene>
<dbReference type="EMBL" id="JANIBK010000009">
    <property type="protein sequence ID" value="MCQ8127438.1"/>
    <property type="molecule type" value="Genomic_DNA"/>
</dbReference>
<dbReference type="SUPFAM" id="SSF52172">
    <property type="entry name" value="CheY-like"/>
    <property type="match status" value="2"/>
</dbReference>
<feature type="domain" description="Response regulatory" evidence="3">
    <location>
        <begin position="10"/>
        <end position="127"/>
    </location>
</feature>
<keyword evidence="1 2" id="KW-0597">Phosphoprotein</keyword>
<accession>A0ABT1U0U2</accession>
<dbReference type="Pfam" id="PF00072">
    <property type="entry name" value="Response_reg"/>
    <property type="match status" value="2"/>
</dbReference>
<dbReference type="Proteomes" id="UP001524586">
    <property type="component" value="Unassembled WGS sequence"/>
</dbReference>
<evidence type="ECO:0000259" key="3">
    <source>
        <dbReference type="PROSITE" id="PS50110"/>
    </source>
</evidence>
<evidence type="ECO:0000256" key="1">
    <source>
        <dbReference type="ARBA" id="ARBA00022553"/>
    </source>
</evidence>
<name>A0ABT1U0U2_9GAMM</name>
<feature type="modified residue" description="4-aspartylphosphate" evidence="2">
    <location>
        <position position="196"/>
    </location>
</feature>
<dbReference type="SMART" id="SM00448">
    <property type="entry name" value="REC"/>
    <property type="match status" value="2"/>
</dbReference>
<dbReference type="PANTHER" id="PTHR44591">
    <property type="entry name" value="STRESS RESPONSE REGULATOR PROTEIN 1"/>
    <property type="match status" value="1"/>
</dbReference>
<dbReference type="PANTHER" id="PTHR44591:SF3">
    <property type="entry name" value="RESPONSE REGULATORY DOMAIN-CONTAINING PROTEIN"/>
    <property type="match status" value="1"/>
</dbReference>
<evidence type="ECO:0000256" key="2">
    <source>
        <dbReference type="PROSITE-ProRule" id="PRU00169"/>
    </source>
</evidence>
<dbReference type="CDD" id="cd00156">
    <property type="entry name" value="REC"/>
    <property type="match status" value="1"/>
</dbReference>
<dbReference type="RefSeq" id="WP_256613761.1">
    <property type="nucleotide sequence ID" value="NZ_JANIBK010000009.1"/>
</dbReference>
<dbReference type="PROSITE" id="PS50110">
    <property type="entry name" value="RESPONSE_REGULATORY"/>
    <property type="match status" value="2"/>
</dbReference>
<dbReference type="Gene3D" id="3.40.50.2300">
    <property type="match status" value="2"/>
</dbReference>
<dbReference type="InterPro" id="IPR001789">
    <property type="entry name" value="Sig_transdc_resp-reg_receiver"/>
</dbReference>
<comment type="caution">
    <text evidence="2">Lacks conserved residue(s) required for the propagation of feature annotation.</text>
</comment>
<reference evidence="4 5" key="1">
    <citation type="submission" date="2022-07" db="EMBL/GenBank/DDBJ databases">
        <title>Methylomonas rivi sp. nov., Methylomonas rosea sp. nov., Methylomonas aureus sp. nov. and Methylomonas subterranea sp. nov., four novel methanotrophs isolated from a freshwater creek and the deep terrestrial subsurface.</title>
        <authorList>
            <person name="Abin C."/>
            <person name="Sankaranarayanan K."/>
            <person name="Garner C."/>
            <person name="Sindelar R."/>
            <person name="Kotary K."/>
            <person name="Garner R."/>
            <person name="Barclay S."/>
            <person name="Lawson P."/>
            <person name="Krumholz L."/>
        </authorList>
    </citation>
    <scope>NUCLEOTIDE SEQUENCE [LARGE SCALE GENOMIC DNA]</scope>
    <source>
        <strain evidence="4 5">WSC-6</strain>
    </source>
</reference>
<protein>
    <submittedName>
        <fullName evidence="4">Response regulator</fullName>
    </submittedName>
</protein>